<evidence type="ECO:0000256" key="6">
    <source>
        <dbReference type="ARBA" id="ARBA00032455"/>
    </source>
</evidence>
<dbReference type="PANTHER" id="PTHR48051:SF33">
    <property type="entry name" value="NON-SPECIFIC SERINE_THREONINE PROTEIN KINASE"/>
    <property type="match status" value="1"/>
</dbReference>
<feature type="domain" description="Disease resistance R13L4/SHOC-2-like LRR" evidence="8">
    <location>
        <begin position="237"/>
        <end position="365"/>
    </location>
</feature>
<dbReference type="PANTHER" id="PTHR48051">
    <property type="match status" value="1"/>
</dbReference>
<accession>A0A0L7QY07</accession>
<dbReference type="Pfam" id="PF23598">
    <property type="entry name" value="LRR_14"/>
    <property type="match status" value="2"/>
</dbReference>
<sequence>MKELNKYWTGVGNISTVCLSEVKRDREDLEDSLPTFYMKEQDIPEYLEGCGLTTCTAGDMPEDVDVLRDNKEHTKEKKLSSASIAGPDTKKTVTVKHPESNKPKPTTKKGKPIQADLDVSKEFTRCREECVKRLDLSKSSITNLPSTVRDLTHLVEFYLYGNKLVTLPPEIGCLANLETLALSENSLTSLPNTLENLKSLRVLDLRHNKLSEIPDVVYKLTNLTTLFLRFNRVRYVSDNIRNLTNLTMLSLRENKIRELPAGIGKLVNLITFDVSHNHLEHLPEEIGNCVQLSTLDLQHNELLDIPDTIGNLILLTRLGLRYNRLTSIPQSLANCKLMDEFSVEGNQVSQLPDGLLASLSDLTTITLVLDLEENKIESLPNEIGFLKDLQKLILQSNQVTFLPRAIGHLTNLTYLSVGENNLNCLPEEIGTLENLDSLYINDNANLHNLPFELALCTNLSIMSIENCPLSQIPPEIVAGGPSLVIQFLKMQGPYRSM</sequence>
<dbReference type="SMART" id="SM00365">
    <property type="entry name" value="LRR_SD22"/>
    <property type="match status" value="5"/>
</dbReference>
<dbReference type="EMBL" id="KQ414697">
    <property type="protein sequence ID" value="KOC63498.1"/>
    <property type="molecule type" value="Genomic_DNA"/>
</dbReference>
<evidence type="ECO:0000259" key="8">
    <source>
        <dbReference type="Pfam" id="PF23598"/>
    </source>
</evidence>
<dbReference type="Gene3D" id="3.80.10.10">
    <property type="entry name" value="Ribonuclease Inhibitor"/>
    <property type="match status" value="3"/>
</dbReference>
<dbReference type="SMART" id="SM00364">
    <property type="entry name" value="LRR_BAC"/>
    <property type="match status" value="7"/>
</dbReference>
<dbReference type="SUPFAM" id="SSF52058">
    <property type="entry name" value="L domain-like"/>
    <property type="match status" value="2"/>
</dbReference>
<evidence type="ECO:0000256" key="7">
    <source>
        <dbReference type="SAM" id="MobiDB-lite"/>
    </source>
</evidence>
<proteinExistence type="inferred from homology"/>
<evidence type="ECO:0000256" key="4">
    <source>
        <dbReference type="ARBA" id="ARBA00029588"/>
    </source>
</evidence>
<feature type="compositionally biased region" description="Basic and acidic residues" evidence="7">
    <location>
        <begin position="88"/>
        <end position="102"/>
    </location>
</feature>
<dbReference type="FunFam" id="3.80.10.10:FF:000450">
    <property type="entry name" value="Leucine-rich repeat protein soc-2"/>
    <property type="match status" value="1"/>
</dbReference>
<protein>
    <recommendedName>
        <fullName evidence="4">Protein Sur-8 homolog</fullName>
    </recommendedName>
    <alternativeName>
        <fullName evidence="6">Protein soc-2 homolog</fullName>
    </alternativeName>
    <alternativeName>
        <fullName evidence="5">Protein sur-8 homolog</fullName>
    </alternativeName>
</protein>
<feature type="region of interest" description="Disordered" evidence="7">
    <location>
        <begin position="72"/>
        <end position="112"/>
    </location>
</feature>
<dbReference type="FunFam" id="3.80.10.10:FF:000031">
    <property type="entry name" value="leucine-rich repeat protein SHOC-2"/>
    <property type="match status" value="1"/>
</dbReference>
<evidence type="ECO:0000256" key="5">
    <source>
        <dbReference type="ARBA" id="ARBA00029998"/>
    </source>
</evidence>
<evidence type="ECO:0000256" key="1">
    <source>
        <dbReference type="ARBA" id="ARBA00022614"/>
    </source>
</evidence>
<dbReference type="InterPro" id="IPR055414">
    <property type="entry name" value="LRR_R13L4/SHOC2-like"/>
</dbReference>
<evidence type="ECO:0000313" key="10">
    <source>
        <dbReference type="Proteomes" id="UP000053825"/>
    </source>
</evidence>
<reference evidence="9 10" key="1">
    <citation type="submission" date="2015-07" db="EMBL/GenBank/DDBJ databases">
        <title>The genome of Habropoda laboriosa.</title>
        <authorList>
            <person name="Pan H."/>
            <person name="Kapheim K."/>
        </authorList>
    </citation>
    <scope>NUCLEOTIDE SEQUENCE [LARGE SCALE GENOMIC DNA]</scope>
    <source>
        <strain evidence="9">0110345459</strain>
    </source>
</reference>
<dbReference type="InterPro" id="IPR003591">
    <property type="entry name" value="Leu-rich_rpt_typical-subtyp"/>
</dbReference>
<dbReference type="Pfam" id="PF13855">
    <property type="entry name" value="LRR_8"/>
    <property type="match status" value="1"/>
</dbReference>
<dbReference type="FunFam" id="3.80.10.10:FF:000115">
    <property type="entry name" value="leucine-rich repeat protein SHOC-2"/>
    <property type="match status" value="1"/>
</dbReference>
<dbReference type="InterPro" id="IPR032675">
    <property type="entry name" value="LRR_dom_sf"/>
</dbReference>
<evidence type="ECO:0000313" key="9">
    <source>
        <dbReference type="EMBL" id="KOC63498.1"/>
    </source>
</evidence>
<evidence type="ECO:0000256" key="3">
    <source>
        <dbReference type="ARBA" id="ARBA00023786"/>
    </source>
</evidence>
<dbReference type="InterPro" id="IPR001611">
    <property type="entry name" value="Leu-rich_rpt"/>
</dbReference>
<organism evidence="9 10">
    <name type="scientific">Habropoda laboriosa</name>
    <dbReference type="NCBI Taxonomy" id="597456"/>
    <lineage>
        <taxon>Eukaryota</taxon>
        <taxon>Metazoa</taxon>
        <taxon>Ecdysozoa</taxon>
        <taxon>Arthropoda</taxon>
        <taxon>Hexapoda</taxon>
        <taxon>Insecta</taxon>
        <taxon>Pterygota</taxon>
        <taxon>Neoptera</taxon>
        <taxon>Endopterygota</taxon>
        <taxon>Hymenoptera</taxon>
        <taxon>Apocrita</taxon>
        <taxon>Aculeata</taxon>
        <taxon>Apoidea</taxon>
        <taxon>Anthophila</taxon>
        <taxon>Apidae</taxon>
        <taxon>Habropoda</taxon>
    </lineage>
</organism>
<feature type="domain" description="Disease resistance R13L4/SHOC-2-like LRR" evidence="8">
    <location>
        <begin position="369"/>
        <end position="464"/>
    </location>
</feature>
<dbReference type="SMART" id="SM00369">
    <property type="entry name" value="LRR_TYP"/>
    <property type="match status" value="11"/>
</dbReference>
<keyword evidence="10" id="KW-1185">Reference proteome</keyword>
<dbReference type="PRINTS" id="PR00019">
    <property type="entry name" value="LEURICHRPT"/>
</dbReference>
<evidence type="ECO:0000256" key="2">
    <source>
        <dbReference type="ARBA" id="ARBA00022737"/>
    </source>
</evidence>
<dbReference type="GO" id="GO:0005737">
    <property type="term" value="C:cytoplasm"/>
    <property type="evidence" value="ECO:0007669"/>
    <property type="project" value="TreeGrafter"/>
</dbReference>
<gene>
    <name evidence="9" type="ORF">WH47_03143</name>
</gene>
<dbReference type="AlphaFoldDB" id="A0A0L7QY07"/>
<keyword evidence="2" id="KW-0677">Repeat</keyword>
<name>A0A0L7QY07_9HYME</name>
<keyword evidence="1" id="KW-0433">Leucine-rich repeat</keyword>
<dbReference type="Proteomes" id="UP000053825">
    <property type="component" value="Unassembled WGS sequence"/>
</dbReference>
<comment type="similarity">
    <text evidence="3">Belongs to the SHOC2 family.</text>
</comment>
<dbReference type="STRING" id="597456.A0A0L7QY07"/>
<dbReference type="OrthoDB" id="676979at2759"/>
<dbReference type="InterPro" id="IPR050216">
    <property type="entry name" value="LRR_domain-containing"/>
</dbReference>
<dbReference type="PROSITE" id="PS51450">
    <property type="entry name" value="LRR"/>
    <property type="match status" value="3"/>
</dbReference>